<evidence type="ECO:0000259" key="13">
    <source>
        <dbReference type="Pfam" id="PF10699"/>
    </source>
</evidence>
<feature type="transmembrane region" description="Helical" evidence="11">
    <location>
        <begin position="584"/>
        <end position="605"/>
    </location>
</feature>
<accession>A0A0N1I7I3</accession>
<gene>
    <name evidence="14" type="ORF">ABL78_3638</name>
</gene>
<keyword evidence="10" id="KW-0278">Fertilization</keyword>
<dbReference type="GO" id="GO:0005886">
    <property type="term" value="C:plasma membrane"/>
    <property type="evidence" value="ECO:0007669"/>
    <property type="project" value="UniProtKB-SubCell"/>
</dbReference>
<dbReference type="InterPro" id="IPR040326">
    <property type="entry name" value="HAP2/GCS1"/>
</dbReference>
<name>A0A0N1I7I3_LEPSE</name>
<organism evidence="14 15">
    <name type="scientific">Leptomonas seymouri</name>
    <dbReference type="NCBI Taxonomy" id="5684"/>
    <lineage>
        <taxon>Eukaryota</taxon>
        <taxon>Discoba</taxon>
        <taxon>Euglenozoa</taxon>
        <taxon>Kinetoplastea</taxon>
        <taxon>Metakinetoplastina</taxon>
        <taxon>Trypanosomatida</taxon>
        <taxon>Trypanosomatidae</taxon>
        <taxon>Leishmaniinae</taxon>
        <taxon>Leptomonas</taxon>
    </lineage>
</organism>
<comment type="subcellular location">
    <subcellularLocation>
        <location evidence="1">Cell membrane</location>
        <topology evidence="1">Single-pass type I membrane protein</topology>
    </subcellularLocation>
</comment>
<dbReference type="EMBL" id="LJSK01000094">
    <property type="protein sequence ID" value="KPI87301.1"/>
    <property type="molecule type" value="Genomic_DNA"/>
</dbReference>
<comment type="caution">
    <text evidence="14">The sequence shown here is derived from an EMBL/GenBank/DDBJ whole genome shotgun (WGS) entry which is preliminary data.</text>
</comment>
<dbReference type="AlphaFoldDB" id="A0A0N1I7I3"/>
<comment type="similarity">
    <text evidence="2">Belongs to the HAP2/GCS1 family.</text>
</comment>
<keyword evidence="6 11" id="KW-1133">Transmembrane helix</keyword>
<keyword evidence="3" id="KW-1003">Cell membrane</keyword>
<keyword evidence="15" id="KW-1185">Reference proteome</keyword>
<dbReference type="Pfam" id="PF10699">
    <property type="entry name" value="HAP2-GCS1"/>
    <property type="match status" value="1"/>
</dbReference>
<proteinExistence type="inferred from homology"/>
<evidence type="ECO:0000313" key="14">
    <source>
        <dbReference type="EMBL" id="KPI87301.1"/>
    </source>
</evidence>
<feature type="signal peptide" evidence="12">
    <location>
        <begin position="1"/>
        <end position="29"/>
    </location>
</feature>
<dbReference type="OMA" id="ILAYWRM"/>
<keyword evidence="9" id="KW-1015">Disulfide bond</keyword>
<evidence type="ECO:0000256" key="9">
    <source>
        <dbReference type="ARBA" id="ARBA00023157"/>
    </source>
</evidence>
<evidence type="ECO:0000256" key="7">
    <source>
        <dbReference type="ARBA" id="ARBA00023121"/>
    </source>
</evidence>
<evidence type="ECO:0000256" key="1">
    <source>
        <dbReference type="ARBA" id="ARBA00004251"/>
    </source>
</evidence>
<dbReference type="PANTHER" id="PTHR31764:SF0">
    <property type="entry name" value="GENERATIVE CELL SPECIFIC-1_HAP2 DOMAIN-CONTAINING PROTEIN"/>
    <property type="match status" value="1"/>
</dbReference>
<keyword evidence="7" id="KW-0446">Lipid-binding</keyword>
<evidence type="ECO:0000256" key="8">
    <source>
        <dbReference type="ARBA" id="ARBA00023136"/>
    </source>
</evidence>
<evidence type="ECO:0000256" key="3">
    <source>
        <dbReference type="ARBA" id="ARBA00022475"/>
    </source>
</evidence>
<protein>
    <recommendedName>
        <fullName evidence="13">Generative cell specific-1/HAP2 domain-containing protein</fullName>
    </recommendedName>
</protein>
<dbReference type="OrthoDB" id="272303at2759"/>
<dbReference type="GO" id="GO:0007338">
    <property type="term" value="P:single fertilization"/>
    <property type="evidence" value="ECO:0007669"/>
    <property type="project" value="UniProtKB-KW"/>
</dbReference>
<evidence type="ECO:0000256" key="2">
    <source>
        <dbReference type="ARBA" id="ARBA00010929"/>
    </source>
</evidence>
<keyword evidence="8 11" id="KW-0472">Membrane</keyword>
<keyword evidence="5 12" id="KW-0732">Signal</keyword>
<evidence type="ECO:0000256" key="10">
    <source>
        <dbReference type="ARBA" id="ARBA00023279"/>
    </source>
</evidence>
<dbReference type="VEuPathDB" id="TriTrypDB:Lsey_0094_0260"/>
<evidence type="ECO:0000256" key="12">
    <source>
        <dbReference type="SAM" id="SignalP"/>
    </source>
</evidence>
<feature type="chain" id="PRO_5005873738" description="Generative cell specific-1/HAP2 domain-containing protein" evidence="12">
    <location>
        <begin position="30"/>
        <end position="620"/>
    </location>
</feature>
<evidence type="ECO:0000256" key="4">
    <source>
        <dbReference type="ARBA" id="ARBA00022692"/>
    </source>
</evidence>
<evidence type="ECO:0000313" key="15">
    <source>
        <dbReference type="Proteomes" id="UP000038009"/>
    </source>
</evidence>
<dbReference type="Proteomes" id="UP000038009">
    <property type="component" value="Unassembled WGS sequence"/>
</dbReference>
<reference evidence="14 15" key="1">
    <citation type="journal article" date="2015" name="PLoS Pathog.">
        <title>Leptomonas seymouri: Adaptations to the Dixenous Life Cycle Analyzed by Genome Sequencing, Transcriptome Profiling and Co-infection with Leishmania donovani.</title>
        <authorList>
            <person name="Kraeva N."/>
            <person name="Butenko A."/>
            <person name="Hlavacova J."/>
            <person name="Kostygov A."/>
            <person name="Myskova J."/>
            <person name="Grybchuk D."/>
            <person name="Lestinova T."/>
            <person name="Votypka J."/>
            <person name="Volf P."/>
            <person name="Opperdoes F."/>
            <person name="Flegontov P."/>
            <person name="Lukes J."/>
            <person name="Yurchenko V."/>
        </authorList>
    </citation>
    <scope>NUCLEOTIDE SEQUENCE [LARGE SCALE GENOMIC DNA]</scope>
    <source>
        <strain evidence="14 15">ATCC 30220</strain>
    </source>
</reference>
<evidence type="ECO:0000256" key="11">
    <source>
        <dbReference type="SAM" id="Phobius"/>
    </source>
</evidence>
<dbReference type="GO" id="GO:0008289">
    <property type="term" value="F:lipid binding"/>
    <property type="evidence" value="ECO:0007669"/>
    <property type="project" value="UniProtKB-KW"/>
</dbReference>
<keyword evidence="4 11" id="KW-0812">Transmembrane</keyword>
<dbReference type="InterPro" id="IPR018928">
    <property type="entry name" value="HAP2/GCS1_dom"/>
</dbReference>
<evidence type="ECO:0000256" key="6">
    <source>
        <dbReference type="ARBA" id="ARBA00022989"/>
    </source>
</evidence>
<sequence>MSCFFNFTRARPQWVLRIFLLSCLLLSTASTIRASAAAFTDGTSGGASGKAFLTPCEKGTEGNAALLTTELGGCQRKLVVDLTLDDNTVAGTILETGVAISTALDQSVFSEAKRNASDTAAMATTLQVTMPPIRVDFRRGGVQMRYRLSFLREFPGALRDYVQTLRTAMMCDDEVTRCPSYTPLSSSGKTSVVVKPLGVCCLCTSVDCAISDGLCNASMRTDFCFRSAAAGSICVREEGVRYGGWSIGVGSPYYALNTSVSGSGIPSTSFPLTTDKTSVQIGTSSMQLLQVSGVNNAVAQLRVNMSQRVLFSPLSGDRATAGASEWLLVPTSLVSAGGNDCDKVGTTPEYFYSLPWASQCNAQKGACLGNQLEDIRTADLARIAQGRGGSYLAAYLGSFTQDTIGAQRYLLDKVERSGGATLRWSTNADAISFTPVPVSGSLHTVFYAVGRAHISVSVSNSGLYAGLYYVSVSNCTSSTVQAIGGGSGDGISHEFVASVVVRGKNVTAVLFSTWSAADAVGGVASCSVVLRDAVNTTLGSANVSWTVEAAASPTESFPTKAQRCQFCAFHDLRCLFSGVCEWQMLVWTLVALVVTWCPYVMLVYWRLVWKLCKQCHHACA</sequence>
<feature type="domain" description="Generative cell specific-1/HAP2" evidence="13">
    <location>
        <begin position="74"/>
        <end position="551"/>
    </location>
</feature>
<dbReference type="PANTHER" id="PTHR31764">
    <property type="entry name" value="PROTEIN HAPLESS 2"/>
    <property type="match status" value="1"/>
</dbReference>
<evidence type="ECO:0000256" key="5">
    <source>
        <dbReference type="ARBA" id="ARBA00022729"/>
    </source>
</evidence>